<gene>
    <name evidence="1" type="ORF">K488DRAFT_68723</name>
</gene>
<reference evidence="1" key="2">
    <citation type="journal article" date="2022" name="New Phytol.">
        <title>Evolutionary transition to the ectomycorrhizal habit in the genomes of a hyperdiverse lineage of mushroom-forming fungi.</title>
        <authorList>
            <person name="Looney B."/>
            <person name="Miyauchi S."/>
            <person name="Morin E."/>
            <person name="Drula E."/>
            <person name="Courty P.E."/>
            <person name="Kohler A."/>
            <person name="Kuo A."/>
            <person name="LaButti K."/>
            <person name="Pangilinan J."/>
            <person name="Lipzen A."/>
            <person name="Riley R."/>
            <person name="Andreopoulos W."/>
            <person name="He G."/>
            <person name="Johnson J."/>
            <person name="Nolan M."/>
            <person name="Tritt A."/>
            <person name="Barry K.W."/>
            <person name="Grigoriev I.V."/>
            <person name="Nagy L.G."/>
            <person name="Hibbett D."/>
            <person name="Henrissat B."/>
            <person name="Matheny P.B."/>
            <person name="Labbe J."/>
            <person name="Martin F.M."/>
        </authorList>
    </citation>
    <scope>NUCLEOTIDE SEQUENCE</scope>
    <source>
        <strain evidence="1">EC-137</strain>
    </source>
</reference>
<accession>A0ACB8QUF1</accession>
<organism evidence="1 2">
    <name type="scientific">Vararia minispora EC-137</name>
    <dbReference type="NCBI Taxonomy" id="1314806"/>
    <lineage>
        <taxon>Eukaryota</taxon>
        <taxon>Fungi</taxon>
        <taxon>Dikarya</taxon>
        <taxon>Basidiomycota</taxon>
        <taxon>Agaricomycotina</taxon>
        <taxon>Agaricomycetes</taxon>
        <taxon>Russulales</taxon>
        <taxon>Lachnocladiaceae</taxon>
        <taxon>Vararia</taxon>
    </lineage>
</organism>
<reference evidence="1" key="1">
    <citation type="submission" date="2021-02" db="EMBL/GenBank/DDBJ databases">
        <authorList>
            <consortium name="DOE Joint Genome Institute"/>
            <person name="Ahrendt S."/>
            <person name="Looney B.P."/>
            <person name="Miyauchi S."/>
            <person name="Morin E."/>
            <person name="Drula E."/>
            <person name="Courty P.E."/>
            <person name="Chicoki N."/>
            <person name="Fauchery L."/>
            <person name="Kohler A."/>
            <person name="Kuo A."/>
            <person name="Labutti K."/>
            <person name="Pangilinan J."/>
            <person name="Lipzen A."/>
            <person name="Riley R."/>
            <person name="Andreopoulos W."/>
            <person name="He G."/>
            <person name="Johnson J."/>
            <person name="Barry K.W."/>
            <person name="Grigoriev I.V."/>
            <person name="Nagy L."/>
            <person name="Hibbett D."/>
            <person name="Henrissat B."/>
            <person name="Matheny P.B."/>
            <person name="Labbe J."/>
            <person name="Martin F."/>
        </authorList>
    </citation>
    <scope>NUCLEOTIDE SEQUENCE</scope>
    <source>
        <strain evidence="1">EC-137</strain>
    </source>
</reference>
<evidence type="ECO:0000313" key="2">
    <source>
        <dbReference type="Proteomes" id="UP000814128"/>
    </source>
</evidence>
<dbReference type="Proteomes" id="UP000814128">
    <property type="component" value="Unassembled WGS sequence"/>
</dbReference>
<keyword evidence="2" id="KW-1185">Reference proteome</keyword>
<dbReference type="EMBL" id="MU273491">
    <property type="protein sequence ID" value="KAI0034986.1"/>
    <property type="molecule type" value="Genomic_DNA"/>
</dbReference>
<evidence type="ECO:0000313" key="1">
    <source>
        <dbReference type="EMBL" id="KAI0034986.1"/>
    </source>
</evidence>
<protein>
    <submittedName>
        <fullName evidence="1">Uncharacterized protein</fullName>
    </submittedName>
</protein>
<comment type="caution">
    <text evidence="1">The sequence shown here is derived from an EMBL/GenBank/DDBJ whole genome shotgun (WGS) entry which is preliminary data.</text>
</comment>
<name>A0ACB8QUF1_9AGAM</name>
<sequence>MSSSLSSSVAVKTNEPITLSDNQSIHRLLTDAIDKYKAYTGIDLRDTDNDLARRLIKASSEHDTMEILQETSRAFDDFRAGNPRWEKFRKAVKPVVRAVLLFNDVAAEAATSAYAPGGKSVLVAIGVLLRATQDVSAHFDALSELFEELNHCLGRLGMRKDIPLGDQSRDIAVNILVELLNVLALATKMMQDSRWRARFRSFRKALFAEESQASQALNRLKGLVDKELRVAVIENLVATHQVLSMQSDHARTVDGLVRLAVGRDTQMAVAIRELASTVQKSVLSSRTALPTVHNHSTNQEVSSPSFTNPTDLAYQNFTQVIVAASQGDPLAFIFFLMLFAASSLSFARQPNAQTAAIPLVLLGLWRALSQMQRSIAPTIDHNSCNTITLIDLLGARIPLATQMCQSPEVLHDYLVLLFKEKKGAWFVHNHQYELTKPGDGQSIGFDQWISAVVSGAEIVMNAILSKRGAEKAAACPSCNTLIGGHGVQPGLWVTCAVCNTEFKVSTAESLQPEVASEGDRHSNSRSVHERSHLFSSRMVLDDPVQLPLRWRSTGFASRTALAPLDDLRYVRRIRMVYDPTSVHPESAKPSDQQEWNADRLVDLMSNAFSLDDLVTASGKMLSRVMAAGSKAVKEQSQGG</sequence>
<proteinExistence type="predicted"/>